<organism evidence="1 2">
    <name type="scientific">Mycena venus</name>
    <dbReference type="NCBI Taxonomy" id="2733690"/>
    <lineage>
        <taxon>Eukaryota</taxon>
        <taxon>Fungi</taxon>
        <taxon>Dikarya</taxon>
        <taxon>Basidiomycota</taxon>
        <taxon>Agaricomycotina</taxon>
        <taxon>Agaricomycetes</taxon>
        <taxon>Agaricomycetidae</taxon>
        <taxon>Agaricales</taxon>
        <taxon>Marasmiineae</taxon>
        <taxon>Mycenaceae</taxon>
        <taxon>Mycena</taxon>
    </lineage>
</organism>
<evidence type="ECO:0000313" key="2">
    <source>
        <dbReference type="Proteomes" id="UP000620124"/>
    </source>
</evidence>
<comment type="caution">
    <text evidence="1">The sequence shown here is derived from an EMBL/GenBank/DDBJ whole genome shotgun (WGS) entry which is preliminary data.</text>
</comment>
<reference evidence="1" key="1">
    <citation type="submission" date="2020-05" db="EMBL/GenBank/DDBJ databases">
        <title>Mycena genomes resolve the evolution of fungal bioluminescence.</title>
        <authorList>
            <person name="Tsai I.J."/>
        </authorList>
    </citation>
    <scope>NUCLEOTIDE SEQUENCE</scope>
    <source>
        <strain evidence="1">CCC161011</strain>
    </source>
</reference>
<dbReference type="EMBL" id="JACAZI010000011">
    <property type="protein sequence ID" value="KAF7349088.1"/>
    <property type="molecule type" value="Genomic_DNA"/>
</dbReference>
<sequence>MCLLAPHPSLILNVCGTWMQRSMESGWGEARLDVAIPHGSADSAPEERLECAPLGCMPEICVDVVDLHCCLNAWLLYLCSSALRSLSTLKIRNSDLISVPLSLTRFLLVVLSIYRQIHMQAAPVLSDTGEDNFDRAFSKAGWPSYSDRTFAAGRTTQIRTVKPW</sequence>
<dbReference type="OrthoDB" id="3340390at2759"/>
<keyword evidence="2" id="KW-1185">Reference proteome</keyword>
<name>A0A8H6XWX9_9AGAR</name>
<gene>
    <name evidence="1" type="ORF">MVEN_01430800</name>
</gene>
<accession>A0A8H6XWX9</accession>
<dbReference type="AlphaFoldDB" id="A0A8H6XWX9"/>
<proteinExistence type="predicted"/>
<evidence type="ECO:0000313" key="1">
    <source>
        <dbReference type="EMBL" id="KAF7349088.1"/>
    </source>
</evidence>
<protein>
    <submittedName>
        <fullName evidence="1">FAD/NAD(P)-binding domain-containing protein</fullName>
    </submittedName>
</protein>
<dbReference type="Proteomes" id="UP000620124">
    <property type="component" value="Unassembled WGS sequence"/>
</dbReference>